<dbReference type="InterPro" id="IPR043128">
    <property type="entry name" value="Rev_trsase/Diguanyl_cyclase"/>
</dbReference>
<evidence type="ECO:0000313" key="2">
    <source>
        <dbReference type="EMBL" id="AKJ95214.1"/>
    </source>
</evidence>
<dbReference type="EMBL" id="CP011367">
    <property type="protein sequence ID" value="AKJ95214.1"/>
    <property type="molecule type" value="Genomic_DNA"/>
</dbReference>
<dbReference type="Gene3D" id="3.30.70.270">
    <property type="match status" value="1"/>
</dbReference>
<dbReference type="Gene3D" id="3.30.450.40">
    <property type="match status" value="1"/>
</dbReference>
<dbReference type="AlphaFoldDB" id="A0A0G3G4B9"/>
<keyword evidence="3" id="KW-1185">Reference proteome</keyword>
<dbReference type="InterPro" id="IPR029016">
    <property type="entry name" value="GAF-like_dom_sf"/>
</dbReference>
<dbReference type="STRING" id="106634.TVD_07485"/>
<organism evidence="2 3">
    <name type="scientific">Thioalkalivibrio versutus</name>
    <dbReference type="NCBI Taxonomy" id="106634"/>
    <lineage>
        <taxon>Bacteria</taxon>
        <taxon>Pseudomonadati</taxon>
        <taxon>Pseudomonadota</taxon>
        <taxon>Gammaproteobacteria</taxon>
        <taxon>Chromatiales</taxon>
        <taxon>Ectothiorhodospiraceae</taxon>
        <taxon>Thioalkalivibrio</taxon>
    </lineage>
</organism>
<reference evidence="2 3" key="1">
    <citation type="submission" date="2015-04" db="EMBL/GenBank/DDBJ databases">
        <title>Complete Sequence for the Genome of the Thioalkalivibrio versutus D301.</title>
        <authorList>
            <person name="Mu T."/>
            <person name="Zhou J."/>
            <person name="Xu X."/>
        </authorList>
    </citation>
    <scope>NUCLEOTIDE SEQUENCE [LARGE SCALE GENOMIC DNA]</scope>
    <source>
        <strain evidence="2 3">D301</strain>
    </source>
</reference>
<dbReference type="PROSITE" id="PS50887">
    <property type="entry name" value="GGDEF"/>
    <property type="match status" value="1"/>
</dbReference>
<dbReference type="InterPro" id="IPR029787">
    <property type="entry name" value="Nucleotide_cyclase"/>
</dbReference>
<dbReference type="SUPFAM" id="SSF55073">
    <property type="entry name" value="Nucleotide cyclase"/>
    <property type="match status" value="1"/>
</dbReference>
<dbReference type="KEGG" id="tvr:TVD_07485"/>
<sequence length="316" mass="33554">MPRATLATALADDFSGAVDATLSALQALIPLDMWMLTRVESDDWVVLHTHGHAPRIRPGAAFSWQHSYCVHMNAGDGPNIAADARSVPAYASAPINEVATIGCYIGFPLYDADGELFGTLCGLHPEPMDSAIEHHEPVVRALAGSLGHLLRLSQRAEGLDRLRQHAALAAHGDPLNGVLNRHGWELALDAEETRCQQSGQPAGIILFDLFPGDSSVDSTGIQDDTELVRAILALQGLAGPTDLIGRLGGTRFGLLAIDLRAQPLAARAQHIRQALSAKAIPAGIGHAMREPGAGSLEHALKRAERELRPAARPAIS</sequence>
<dbReference type="Proteomes" id="UP000064201">
    <property type="component" value="Chromosome"/>
</dbReference>
<accession>A0A0G3G4B9</accession>
<evidence type="ECO:0000313" key="3">
    <source>
        <dbReference type="Proteomes" id="UP000064201"/>
    </source>
</evidence>
<feature type="domain" description="GGDEF" evidence="1">
    <location>
        <begin position="200"/>
        <end position="316"/>
    </location>
</feature>
<dbReference type="InterPro" id="IPR000160">
    <property type="entry name" value="GGDEF_dom"/>
</dbReference>
<dbReference type="SUPFAM" id="SSF55781">
    <property type="entry name" value="GAF domain-like"/>
    <property type="match status" value="1"/>
</dbReference>
<gene>
    <name evidence="2" type="ORF">TVD_07485</name>
</gene>
<proteinExistence type="predicted"/>
<evidence type="ECO:0000259" key="1">
    <source>
        <dbReference type="PROSITE" id="PS50887"/>
    </source>
</evidence>
<protein>
    <recommendedName>
        <fullName evidence="1">GGDEF domain-containing protein</fullName>
    </recommendedName>
</protein>
<dbReference type="RefSeq" id="WP_047251240.1">
    <property type="nucleotide sequence ID" value="NZ_CP011367.1"/>
</dbReference>
<dbReference type="OrthoDB" id="9812358at2"/>
<name>A0A0G3G4B9_9GAMM</name>
<dbReference type="Pfam" id="PF00990">
    <property type="entry name" value="GGDEF"/>
    <property type="match status" value="1"/>
</dbReference>
<dbReference type="SMART" id="SM00267">
    <property type="entry name" value="GGDEF"/>
    <property type="match status" value="1"/>
</dbReference>
<dbReference type="PATRIC" id="fig|106634.4.peg.1526"/>